<reference evidence="6" key="1">
    <citation type="journal article" date="2015" name="Nature">
        <title>Complex archaea that bridge the gap between prokaryotes and eukaryotes.</title>
        <authorList>
            <person name="Spang A."/>
            <person name="Saw J.H."/>
            <person name="Jorgensen S.L."/>
            <person name="Zaremba-Niedzwiedzka K."/>
            <person name="Martijn J."/>
            <person name="Lind A.E."/>
            <person name="van Eijk R."/>
            <person name="Schleper C."/>
            <person name="Guy L."/>
            <person name="Ettema T.J."/>
        </authorList>
    </citation>
    <scope>NUCLEOTIDE SEQUENCE</scope>
</reference>
<sequence length="308" mass="34944">MKPIVETKNLSKWYGNVLGLSDVTLQIEPGITGILGPNGAGKSTFLKLITGQIKPNIGTVRIKGQEIRNNYNLFSIIGFCPEQDFFYDEMTGWQFVTSLLKLHHFSEPDVETRAQKALEIVKLVEDKDRVIRSYSRGMRQRLKFAQAIAHDPEIIVLDEPLSGLDPLGRRKIIHLIKSYKGEGRTIIVSSHVLPEIEAMTKRIILIHQGKIFAQGDIHYIRDLIDTHPHIISIKCSNARQLASKFIQQDYVLKVHFGSSNDSLLIETNNRDKLFSLLPSLFIENKIKVDEITSPDDNLQAVFDYLVGR</sequence>
<comment type="caution">
    <text evidence="6">The sequence shown here is derived from an EMBL/GenBank/DDBJ whole genome shotgun (WGS) entry which is preliminary data.</text>
</comment>
<evidence type="ECO:0000256" key="3">
    <source>
        <dbReference type="ARBA" id="ARBA00022741"/>
    </source>
</evidence>
<keyword evidence="4" id="KW-0067">ATP-binding</keyword>
<dbReference type="PROSITE" id="PS50893">
    <property type="entry name" value="ABC_TRANSPORTER_2"/>
    <property type="match status" value="1"/>
</dbReference>
<evidence type="ECO:0000256" key="1">
    <source>
        <dbReference type="ARBA" id="ARBA00005417"/>
    </source>
</evidence>
<name>A0A0F9Q4N5_9ZZZZ</name>
<dbReference type="InterPro" id="IPR027417">
    <property type="entry name" value="P-loop_NTPase"/>
</dbReference>
<dbReference type="Pfam" id="PF00005">
    <property type="entry name" value="ABC_tran"/>
    <property type="match status" value="1"/>
</dbReference>
<comment type="similarity">
    <text evidence="1">Belongs to the ABC transporter superfamily.</text>
</comment>
<gene>
    <name evidence="6" type="ORF">LCGC14_0748520</name>
</gene>
<dbReference type="InterPro" id="IPR003593">
    <property type="entry name" value="AAA+_ATPase"/>
</dbReference>
<keyword evidence="3" id="KW-0547">Nucleotide-binding</keyword>
<dbReference type="PANTHER" id="PTHR43335">
    <property type="entry name" value="ABC TRANSPORTER, ATP-BINDING PROTEIN"/>
    <property type="match status" value="1"/>
</dbReference>
<keyword evidence="2" id="KW-0813">Transport</keyword>
<dbReference type="CDD" id="cd03230">
    <property type="entry name" value="ABC_DR_subfamily_A"/>
    <property type="match status" value="1"/>
</dbReference>
<dbReference type="InterPro" id="IPR003439">
    <property type="entry name" value="ABC_transporter-like_ATP-bd"/>
</dbReference>
<dbReference type="GO" id="GO:0016887">
    <property type="term" value="F:ATP hydrolysis activity"/>
    <property type="evidence" value="ECO:0007669"/>
    <property type="project" value="InterPro"/>
</dbReference>
<dbReference type="Gene3D" id="3.40.50.300">
    <property type="entry name" value="P-loop containing nucleotide triphosphate hydrolases"/>
    <property type="match status" value="1"/>
</dbReference>
<evidence type="ECO:0000313" key="6">
    <source>
        <dbReference type="EMBL" id="KKN38925.1"/>
    </source>
</evidence>
<dbReference type="PANTHER" id="PTHR43335:SF11">
    <property type="entry name" value="ABC TRANSPORTER RELATED"/>
    <property type="match status" value="1"/>
</dbReference>
<proteinExistence type="inferred from homology"/>
<organism evidence="6">
    <name type="scientific">marine sediment metagenome</name>
    <dbReference type="NCBI Taxonomy" id="412755"/>
    <lineage>
        <taxon>unclassified sequences</taxon>
        <taxon>metagenomes</taxon>
        <taxon>ecological metagenomes</taxon>
    </lineage>
</organism>
<evidence type="ECO:0000256" key="2">
    <source>
        <dbReference type="ARBA" id="ARBA00022448"/>
    </source>
</evidence>
<accession>A0A0F9Q4N5</accession>
<evidence type="ECO:0000259" key="5">
    <source>
        <dbReference type="PROSITE" id="PS50893"/>
    </source>
</evidence>
<dbReference type="SMART" id="SM00382">
    <property type="entry name" value="AAA"/>
    <property type="match status" value="1"/>
</dbReference>
<evidence type="ECO:0000256" key="4">
    <source>
        <dbReference type="ARBA" id="ARBA00022840"/>
    </source>
</evidence>
<dbReference type="AlphaFoldDB" id="A0A0F9Q4N5"/>
<dbReference type="EMBL" id="LAZR01001794">
    <property type="protein sequence ID" value="KKN38925.1"/>
    <property type="molecule type" value="Genomic_DNA"/>
</dbReference>
<dbReference type="GO" id="GO:0005524">
    <property type="term" value="F:ATP binding"/>
    <property type="evidence" value="ECO:0007669"/>
    <property type="project" value="UniProtKB-KW"/>
</dbReference>
<dbReference type="SUPFAM" id="SSF52540">
    <property type="entry name" value="P-loop containing nucleoside triphosphate hydrolases"/>
    <property type="match status" value="1"/>
</dbReference>
<protein>
    <recommendedName>
        <fullName evidence="5">ABC transporter domain-containing protein</fullName>
    </recommendedName>
</protein>
<feature type="domain" description="ABC transporter" evidence="5">
    <location>
        <begin position="5"/>
        <end position="233"/>
    </location>
</feature>